<evidence type="ECO:0000256" key="2">
    <source>
        <dbReference type="ARBA" id="ARBA00005170"/>
    </source>
</evidence>
<name>A0A7K1KKW1_9BACT</name>
<dbReference type="NCBIfam" id="TIGR01252">
    <property type="entry name" value="acetolac_decarb"/>
    <property type="match status" value="1"/>
</dbReference>
<dbReference type="Pfam" id="PF03306">
    <property type="entry name" value="AAL_decarboxy"/>
    <property type="match status" value="1"/>
</dbReference>
<evidence type="ECO:0000256" key="10">
    <source>
        <dbReference type="SAM" id="SignalP"/>
    </source>
</evidence>
<dbReference type="AlphaFoldDB" id="A0A7K1KKW1"/>
<sequence length="259" mass="28265">MRTNALCLLLLLLLPARLALAGETLFQYSTIDALLAGLYDGQMTIRDLKDQGDFGLGTLNGLDGELVVLDGEAYHVVAGGKAQIPADSARIPFATVSFFEEDTILKLGRIGSLDELNRAVTEGLPSRNAFFAIRVDARFPFVKARAIPRQNPPYVPLAEAVKEQVVVQFSGEGTLVGYYSPPFVKGVNVPGFHWHFLTRDRSGGGHVLDCSMEPATARVDTLRQFTMHLPASREFDALDLSGDKSEELHTVETGAPRHQ</sequence>
<dbReference type="SUPFAM" id="SSF117856">
    <property type="entry name" value="AF0104/ALDC/Ptd012-like"/>
    <property type="match status" value="1"/>
</dbReference>
<keyword evidence="6 9" id="KW-0210">Decarboxylase</keyword>
<organism evidence="11 12">
    <name type="scientific">Pseudodesulfovibrio alkaliphilus</name>
    <dbReference type="NCBI Taxonomy" id="2661613"/>
    <lineage>
        <taxon>Bacteria</taxon>
        <taxon>Pseudomonadati</taxon>
        <taxon>Thermodesulfobacteriota</taxon>
        <taxon>Desulfovibrionia</taxon>
        <taxon>Desulfovibrionales</taxon>
        <taxon>Desulfovibrionaceae</taxon>
    </lineage>
</organism>
<dbReference type="GO" id="GO:0047605">
    <property type="term" value="F:acetolactate decarboxylase activity"/>
    <property type="evidence" value="ECO:0007669"/>
    <property type="project" value="UniProtKB-UniRule"/>
</dbReference>
<dbReference type="EC" id="4.1.1.5" evidence="4 9"/>
<dbReference type="UniPathway" id="UPA00626">
    <property type="reaction ID" value="UER00678"/>
</dbReference>
<dbReference type="EMBL" id="WODC01000001">
    <property type="protein sequence ID" value="MUM76718.1"/>
    <property type="molecule type" value="Genomic_DNA"/>
</dbReference>
<evidence type="ECO:0000256" key="5">
    <source>
        <dbReference type="ARBA" id="ARBA00020164"/>
    </source>
</evidence>
<comment type="catalytic activity">
    <reaction evidence="1 9">
        <text>(2S)-2-acetolactate + H(+) = (R)-acetoin + CO2</text>
        <dbReference type="Rhea" id="RHEA:21580"/>
        <dbReference type="ChEBI" id="CHEBI:15378"/>
        <dbReference type="ChEBI" id="CHEBI:15686"/>
        <dbReference type="ChEBI" id="CHEBI:16526"/>
        <dbReference type="ChEBI" id="CHEBI:58476"/>
        <dbReference type="EC" id="4.1.1.5"/>
    </reaction>
</comment>
<comment type="caution">
    <text evidence="11">The sequence shown here is derived from an EMBL/GenBank/DDBJ whole genome shotgun (WGS) entry which is preliminary data.</text>
</comment>
<keyword evidence="12" id="KW-1185">Reference proteome</keyword>
<evidence type="ECO:0000256" key="6">
    <source>
        <dbReference type="ARBA" id="ARBA00022793"/>
    </source>
</evidence>
<dbReference type="CDD" id="cd17299">
    <property type="entry name" value="acetolactate_decarboxylase"/>
    <property type="match status" value="1"/>
</dbReference>
<evidence type="ECO:0000313" key="12">
    <source>
        <dbReference type="Proteomes" id="UP000461162"/>
    </source>
</evidence>
<dbReference type="Gene3D" id="3.30.1330.80">
    <property type="entry name" value="Hypothetical protein, similar to alpha- acetolactate decarboxylase, domain 2"/>
    <property type="match status" value="2"/>
</dbReference>
<evidence type="ECO:0000256" key="3">
    <source>
        <dbReference type="ARBA" id="ARBA00007106"/>
    </source>
</evidence>
<dbReference type="PANTHER" id="PTHR35524">
    <property type="entry name" value="ALPHA-ACETOLACTATE DECARBOXYLASE"/>
    <property type="match status" value="1"/>
</dbReference>
<comment type="similarity">
    <text evidence="3 9">Belongs to the alpha-acetolactate decarboxylase family.</text>
</comment>
<evidence type="ECO:0000256" key="7">
    <source>
        <dbReference type="ARBA" id="ARBA00023061"/>
    </source>
</evidence>
<dbReference type="PIRSF" id="PIRSF001332">
    <property type="entry name" value="Acetolac_decarb"/>
    <property type="match status" value="1"/>
</dbReference>
<reference evidence="11 12" key="1">
    <citation type="submission" date="2019-11" db="EMBL/GenBank/DDBJ databases">
        <title>Pseudodesulfovibrio alkaliphilus, sp. nov., an alkaliphilic sulfate-reducing bacteria from mud volcano of Taman peninsula, Russia.</title>
        <authorList>
            <person name="Frolova A."/>
            <person name="Merkel A.Y."/>
            <person name="Slobodkin A.I."/>
        </authorList>
    </citation>
    <scope>NUCLEOTIDE SEQUENCE [LARGE SCALE GENOMIC DNA]</scope>
    <source>
        <strain evidence="11 12">F-1</strain>
    </source>
</reference>
<feature type="signal peptide" evidence="10">
    <location>
        <begin position="1"/>
        <end position="21"/>
    </location>
</feature>
<evidence type="ECO:0000313" key="11">
    <source>
        <dbReference type="EMBL" id="MUM76718.1"/>
    </source>
</evidence>
<accession>A0A7K1KKW1</accession>
<dbReference type="GO" id="GO:0045151">
    <property type="term" value="P:acetoin biosynthetic process"/>
    <property type="evidence" value="ECO:0007669"/>
    <property type="project" value="UniProtKB-UniRule"/>
</dbReference>
<proteinExistence type="inferred from homology"/>
<protein>
    <recommendedName>
        <fullName evidence="5 9">Alpha-acetolactate decarboxylase</fullName>
        <ecNumber evidence="4 9">4.1.1.5</ecNumber>
    </recommendedName>
</protein>
<dbReference type="Proteomes" id="UP000461162">
    <property type="component" value="Unassembled WGS sequence"/>
</dbReference>
<keyword evidence="10" id="KW-0732">Signal</keyword>
<gene>
    <name evidence="11" type="primary">budA</name>
    <name evidence="11" type="ORF">GKC30_03610</name>
</gene>
<evidence type="ECO:0000256" key="8">
    <source>
        <dbReference type="ARBA" id="ARBA00023239"/>
    </source>
</evidence>
<dbReference type="PANTHER" id="PTHR35524:SF1">
    <property type="entry name" value="ALPHA-ACETOLACTATE DECARBOXYLASE"/>
    <property type="match status" value="1"/>
</dbReference>
<keyword evidence="8 9" id="KW-0456">Lyase</keyword>
<feature type="chain" id="PRO_5029635877" description="Alpha-acetolactate decarboxylase" evidence="10">
    <location>
        <begin position="22"/>
        <end position="259"/>
    </location>
</feature>
<comment type="pathway">
    <text evidence="2 9">Polyol metabolism; (R,R)-butane-2,3-diol biosynthesis; (R,R)-butane-2,3-diol from pyruvate: step 2/3.</text>
</comment>
<evidence type="ECO:0000256" key="9">
    <source>
        <dbReference type="PIRNR" id="PIRNR001332"/>
    </source>
</evidence>
<keyword evidence="7 9" id="KW-0005">Acetoin biosynthesis</keyword>
<evidence type="ECO:0000256" key="4">
    <source>
        <dbReference type="ARBA" id="ARBA00013204"/>
    </source>
</evidence>
<dbReference type="RefSeq" id="WP_155932307.1">
    <property type="nucleotide sequence ID" value="NZ_WODC01000001.1"/>
</dbReference>
<dbReference type="InterPro" id="IPR005128">
    <property type="entry name" value="Acetolactate_a_deCO2ase"/>
</dbReference>
<evidence type="ECO:0000256" key="1">
    <source>
        <dbReference type="ARBA" id="ARBA00001784"/>
    </source>
</evidence>